<accession>A0A0N4XVD5</accession>
<evidence type="ECO:0000313" key="3">
    <source>
        <dbReference type="WBParaSite" id="NBR_0000674901-mRNA-1"/>
    </source>
</evidence>
<protein>
    <submittedName>
        <fullName evidence="3">RT_RNaseH_2 domain-containing protein</fullName>
    </submittedName>
</protein>
<dbReference type="AlphaFoldDB" id="A0A0N4XVD5"/>
<sequence length="329" mass="36919">MVNEWVLLARGTRRASSRSFRDLMKKFDQRKAVVAESHYVSAPPDLPELGPCDGVSDLRISTVSRAFKITRKAEPDLDKDAFVRLASARSSRNIFRAIASSAQNMLSGRTSYDYHLALDDGSNDMKDLGNTAGRRLHLSGLADWIEAPRDASNLPHIIQATRSQDACEREYAFGEMLKVVERLDPLANVPLIDSALDCVVEWIKERPVVERHVSMVLDPLPLLVDYANKHPSLKRHVDPLITYLIRELSYPAVCSQYSHAPIMKGRKGKREANTPNGIAFGPIFVSDLLTRCEYDSCGGEGKYGQHHRRNPFLCTVESGLIKNDFNKRN</sequence>
<evidence type="ECO:0000313" key="1">
    <source>
        <dbReference type="EMBL" id="VDL70339.1"/>
    </source>
</evidence>
<dbReference type="WBParaSite" id="NBR_0000674901-mRNA-1">
    <property type="protein sequence ID" value="NBR_0000674901-mRNA-1"/>
    <property type="gene ID" value="NBR_0000674901"/>
</dbReference>
<name>A0A0N4XVD5_NIPBR</name>
<proteinExistence type="predicted"/>
<dbReference type="Proteomes" id="UP000271162">
    <property type="component" value="Unassembled WGS sequence"/>
</dbReference>
<organism evidence="3">
    <name type="scientific">Nippostrongylus brasiliensis</name>
    <name type="common">Rat hookworm</name>
    <dbReference type="NCBI Taxonomy" id="27835"/>
    <lineage>
        <taxon>Eukaryota</taxon>
        <taxon>Metazoa</taxon>
        <taxon>Ecdysozoa</taxon>
        <taxon>Nematoda</taxon>
        <taxon>Chromadorea</taxon>
        <taxon>Rhabditida</taxon>
        <taxon>Rhabditina</taxon>
        <taxon>Rhabditomorpha</taxon>
        <taxon>Strongyloidea</taxon>
        <taxon>Heligmosomidae</taxon>
        <taxon>Nippostrongylus</taxon>
    </lineage>
</organism>
<evidence type="ECO:0000313" key="2">
    <source>
        <dbReference type="Proteomes" id="UP000271162"/>
    </source>
</evidence>
<gene>
    <name evidence="1" type="ORF">NBR_LOCUS6750</name>
</gene>
<reference evidence="1 2" key="2">
    <citation type="submission" date="2018-11" db="EMBL/GenBank/DDBJ databases">
        <authorList>
            <consortium name="Pathogen Informatics"/>
        </authorList>
    </citation>
    <scope>NUCLEOTIDE SEQUENCE [LARGE SCALE GENOMIC DNA]</scope>
</reference>
<keyword evidence="2" id="KW-1185">Reference proteome</keyword>
<dbReference type="EMBL" id="UYSL01019827">
    <property type="protein sequence ID" value="VDL70339.1"/>
    <property type="molecule type" value="Genomic_DNA"/>
</dbReference>
<reference evidence="3" key="1">
    <citation type="submission" date="2017-02" db="UniProtKB">
        <authorList>
            <consortium name="WormBaseParasite"/>
        </authorList>
    </citation>
    <scope>IDENTIFICATION</scope>
</reference>